<protein>
    <submittedName>
        <fullName evidence="1">Uncharacterized protein</fullName>
    </submittedName>
</protein>
<dbReference type="Proteomes" id="UP000306912">
    <property type="component" value="Unassembled WGS sequence"/>
</dbReference>
<dbReference type="InParanoid" id="A0A5R8QAE7"/>
<evidence type="ECO:0000313" key="2">
    <source>
        <dbReference type="Proteomes" id="UP000306912"/>
    </source>
</evidence>
<name>A0A5R8QAE7_9FIRM</name>
<gene>
    <name evidence="1" type="ORF">FEZ08_09595</name>
</gene>
<proteinExistence type="predicted"/>
<reference evidence="1 2" key="1">
    <citation type="submission" date="2019-05" db="EMBL/GenBank/DDBJ databases">
        <title>Culicoidintestinum kansasii gen. nov., sp. nov. from the gastrointestinal tract of the biting midge, Culicoides sonorensis.</title>
        <authorList>
            <person name="Neupane S."/>
            <person name="Ghosh A."/>
            <person name="Gunther S."/>
            <person name="Martin K."/>
            <person name="Zurek L."/>
        </authorList>
    </citation>
    <scope>NUCLEOTIDE SEQUENCE [LARGE SCALE GENOMIC DNA]</scope>
    <source>
        <strain evidence="1 2">CS-1</strain>
    </source>
</reference>
<dbReference type="AlphaFoldDB" id="A0A5R8QAE7"/>
<organism evidence="1 2">
    <name type="scientific">Culicoidibacter larvae</name>
    <dbReference type="NCBI Taxonomy" id="2579976"/>
    <lineage>
        <taxon>Bacteria</taxon>
        <taxon>Bacillati</taxon>
        <taxon>Bacillota</taxon>
        <taxon>Culicoidibacteria</taxon>
        <taxon>Culicoidibacterales</taxon>
        <taxon>Culicoidibacteraceae</taxon>
        <taxon>Culicoidibacter</taxon>
    </lineage>
</organism>
<comment type="caution">
    <text evidence="1">The sequence shown here is derived from an EMBL/GenBank/DDBJ whole genome shotgun (WGS) entry which is preliminary data.</text>
</comment>
<accession>A0A5R8QAE7</accession>
<dbReference type="EMBL" id="VBWP01000009">
    <property type="protein sequence ID" value="TLG72076.1"/>
    <property type="molecule type" value="Genomic_DNA"/>
</dbReference>
<sequence length="75" mass="8436">MFICQKCNKQSKTGEKPVLVTSESRPVSYDYYKDGKLKCSSNGTEIAHQIEVCSNCESKVHHALNDDLKTVEIDL</sequence>
<evidence type="ECO:0000313" key="1">
    <source>
        <dbReference type="EMBL" id="TLG72076.1"/>
    </source>
</evidence>
<keyword evidence="2" id="KW-1185">Reference proteome</keyword>
<dbReference type="RefSeq" id="WP_138191793.1">
    <property type="nucleotide sequence ID" value="NZ_VBWP01000009.1"/>
</dbReference>